<keyword evidence="3" id="KW-1185">Reference proteome</keyword>
<protein>
    <submittedName>
        <fullName evidence="2">Uncharacterized protein</fullName>
    </submittedName>
</protein>
<organism evidence="2 3">
    <name type="scientific">Taxus chinensis</name>
    <name type="common">Chinese yew</name>
    <name type="synonym">Taxus wallichiana var. chinensis</name>
    <dbReference type="NCBI Taxonomy" id="29808"/>
    <lineage>
        <taxon>Eukaryota</taxon>
        <taxon>Viridiplantae</taxon>
        <taxon>Streptophyta</taxon>
        <taxon>Embryophyta</taxon>
        <taxon>Tracheophyta</taxon>
        <taxon>Spermatophyta</taxon>
        <taxon>Pinopsida</taxon>
        <taxon>Pinidae</taxon>
        <taxon>Conifers II</taxon>
        <taxon>Cupressales</taxon>
        <taxon>Taxaceae</taxon>
        <taxon>Taxus</taxon>
    </lineage>
</organism>
<sequence length="150" mass="16355">MGVDVISLDVSLIGKEALMVKEVGNEEVASYEEGTSDAVIVGVITIGKETGRVKIKDASKCIEFGTTMGTLTKGMVVAKMGVKELELFVVEIWRDVNDSSTKRMYDDETNEDDTVSGIDGRSDREVKGDEFVSKNKRRLKDEPSKDGGIS</sequence>
<evidence type="ECO:0000313" key="2">
    <source>
        <dbReference type="EMBL" id="KAH9310252.1"/>
    </source>
</evidence>
<reference evidence="2 3" key="1">
    <citation type="journal article" date="2021" name="Nat. Plants">
        <title>The Taxus genome provides insights into paclitaxel biosynthesis.</title>
        <authorList>
            <person name="Xiong X."/>
            <person name="Gou J."/>
            <person name="Liao Q."/>
            <person name="Li Y."/>
            <person name="Zhou Q."/>
            <person name="Bi G."/>
            <person name="Li C."/>
            <person name="Du R."/>
            <person name="Wang X."/>
            <person name="Sun T."/>
            <person name="Guo L."/>
            <person name="Liang H."/>
            <person name="Lu P."/>
            <person name="Wu Y."/>
            <person name="Zhang Z."/>
            <person name="Ro D.K."/>
            <person name="Shang Y."/>
            <person name="Huang S."/>
            <person name="Yan J."/>
        </authorList>
    </citation>
    <scope>NUCLEOTIDE SEQUENCE [LARGE SCALE GENOMIC DNA]</scope>
    <source>
        <strain evidence="2">Ta-2019</strain>
    </source>
</reference>
<dbReference type="AlphaFoldDB" id="A0AA38L7J5"/>
<evidence type="ECO:0000256" key="1">
    <source>
        <dbReference type="SAM" id="MobiDB-lite"/>
    </source>
</evidence>
<feature type="region of interest" description="Disordered" evidence="1">
    <location>
        <begin position="100"/>
        <end position="150"/>
    </location>
</feature>
<name>A0AA38L7J5_TAXCH</name>
<accession>A0AA38L7J5</accession>
<feature type="compositionally biased region" description="Basic and acidic residues" evidence="1">
    <location>
        <begin position="120"/>
        <end position="150"/>
    </location>
</feature>
<dbReference type="Proteomes" id="UP000824469">
    <property type="component" value="Unassembled WGS sequence"/>
</dbReference>
<gene>
    <name evidence="2" type="ORF">KI387_044197</name>
</gene>
<proteinExistence type="predicted"/>
<comment type="caution">
    <text evidence="2">The sequence shown here is derived from an EMBL/GenBank/DDBJ whole genome shotgun (WGS) entry which is preliminary data.</text>
</comment>
<evidence type="ECO:0000313" key="3">
    <source>
        <dbReference type="Proteomes" id="UP000824469"/>
    </source>
</evidence>
<dbReference type="EMBL" id="JAHRHJ020000007">
    <property type="protein sequence ID" value="KAH9310252.1"/>
    <property type="molecule type" value="Genomic_DNA"/>
</dbReference>